<reference evidence="2 3" key="1">
    <citation type="journal article" date="2015" name="Genome Announc.">
        <title>Complete Genome Sequencing of Stenotrophomonas acidaminiphila ZAC14D2_NAIMI4_2, a Multidrug-Resistant Strain Isolated from Sediments of a Polluted River in Mexico, Uncovers New Antibiotic Resistance Genes and a Novel Class-II Lasso Peptide Biosynthesis Gene Cluster.</title>
        <authorList>
            <person name="Vinuesa P."/>
            <person name="Ochoa-Sanchez L.E."/>
        </authorList>
    </citation>
    <scope>NUCLEOTIDE SEQUENCE [LARGE SCALE GENOMIC DNA]</scope>
    <source>
        <strain evidence="2 3">ZAC14D2_NAIMI4_2</strain>
    </source>
</reference>
<keyword evidence="1" id="KW-0472">Membrane</keyword>
<dbReference type="OrthoDB" id="6023795at2"/>
<organism evidence="2 3">
    <name type="scientific">Stenotrophomonas acidaminiphila</name>
    <dbReference type="NCBI Taxonomy" id="128780"/>
    <lineage>
        <taxon>Bacteria</taxon>
        <taxon>Pseudomonadati</taxon>
        <taxon>Pseudomonadota</taxon>
        <taxon>Gammaproteobacteria</taxon>
        <taxon>Lysobacterales</taxon>
        <taxon>Lysobacteraceae</taxon>
        <taxon>Stenotrophomonas</taxon>
    </lineage>
</organism>
<keyword evidence="3" id="KW-1185">Reference proteome</keyword>
<dbReference type="EMBL" id="CP012900">
    <property type="protein sequence ID" value="ALJ29917.1"/>
    <property type="molecule type" value="Genomic_DNA"/>
</dbReference>
<keyword evidence="1" id="KW-1133">Transmembrane helix</keyword>
<dbReference type="RefSeq" id="WP_054668328.1">
    <property type="nucleotide sequence ID" value="NZ_CP125110.1"/>
</dbReference>
<name>A0A0S1B4E0_9GAMM</name>
<feature type="transmembrane region" description="Helical" evidence="1">
    <location>
        <begin position="39"/>
        <end position="58"/>
    </location>
</feature>
<keyword evidence="1" id="KW-0812">Transmembrane</keyword>
<dbReference type="Proteomes" id="UP000061010">
    <property type="component" value="Chromosome"/>
</dbReference>
<dbReference type="PATRIC" id="fig|128780.6.peg.3629"/>
<evidence type="ECO:0000313" key="2">
    <source>
        <dbReference type="EMBL" id="ALJ29917.1"/>
    </source>
</evidence>
<proteinExistence type="predicted"/>
<feature type="transmembrane region" description="Helical" evidence="1">
    <location>
        <begin position="63"/>
        <end position="79"/>
    </location>
</feature>
<protein>
    <submittedName>
        <fullName evidence="2">Ketosynthase</fullName>
    </submittedName>
</protein>
<dbReference type="AlphaFoldDB" id="A0A0S1B4E0"/>
<evidence type="ECO:0000256" key="1">
    <source>
        <dbReference type="SAM" id="Phobius"/>
    </source>
</evidence>
<dbReference type="KEGG" id="sacz:AOT14_35830"/>
<feature type="transmembrane region" description="Helical" evidence="1">
    <location>
        <begin position="143"/>
        <end position="165"/>
    </location>
</feature>
<feature type="transmembrane region" description="Helical" evidence="1">
    <location>
        <begin position="85"/>
        <end position="104"/>
    </location>
</feature>
<feature type="transmembrane region" description="Helical" evidence="1">
    <location>
        <begin position="185"/>
        <end position="207"/>
    </location>
</feature>
<evidence type="ECO:0000313" key="3">
    <source>
        <dbReference type="Proteomes" id="UP000061010"/>
    </source>
</evidence>
<accession>A0A0S1B4E0</accession>
<sequence length="240" mass="26280">MNGAGHAPGHGAAAQLLRLLLLLAYPVLSHVASLRSEGGWAALALFGLVLLCLLDALARRRPLAWAALLASALLLAWLGRSPWAWMLLLAPPVVFPLLVAWGFARSLRSGRVPLITRIVQALHARAGVPVEPPLERYARRLTAAWALLLALLAAINLALAMSAVPDGLLAAFGHQPRWPLSHAQWSWWANVADWGLIGGFFVAEYALRCRLFPHRPYRSAGQFVRQMGQLGPAFWRDLLR</sequence>
<gene>
    <name evidence="2" type="ORF">AOT14_35830</name>
</gene>